<name>A0A5E4NDF6_9HEMI</name>
<organism evidence="2 3">
    <name type="scientific">Cinara cedri</name>
    <dbReference type="NCBI Taxonomy" id="506608"/>
    <lineage>
        <taxon>Eukaryota</taxon>
        <taxon>Metazoa</taxon>
        <taxon>Ecdysozoa</taxon>
        <taxon>Arthropoda</taxon>
        <taxon>Hexapoda</taxon>
        <taxon>Insecta</taxon>
        <taxon>Pterygota</taxon>
        <taxon>Neoptera</taxon>
        <taxon>Paraneoptera</taxon>
        <taxon>Hemiptera</taxon>
        <taxon>Sternorrhyncha</taxon>
        <taxon>Aphidomorpha</taxon>
        <taxon>Aphidoidea</taxon>
        <taxon>Aphididae</taxon>
        <taxon>Lachninae</taxon>
        <taxon>Cinara</taxon>
    </lineage>
</organism>
<gene>
    <name evidence="2" type="ORF">CINCED_3A014246</name>
</gene>
<evidence type="ECO:0000256" key="1">
    <source>
        <dbReference type="SAM" id="SignalP"/>
    </source>
</evidence>
<accession>A0A5E4NDF6</accession>
<protein>
    <submittedName>
        <fullName evidence="2">Uncharacterized protein</fullName>
    </submittedName>
</protein>
<dbReference type="Proteomes" id="UP000325440">
    <property type="component" value="Unassembled WGS sequence"/>
</dbReference>
<feature type="chain" id="PRO_5023126543" evidence="1">
    <location>
        <begin position="23"/>
        <end position="614"/>
    </location>
</feature>
<evidence type="ECO:0000313" key="3">
    <source>
        <dbReference type="Proteomes" id="UP000325440"/>
    </source>
</evidence>
<dbReference type="AlphaFoldDB" id="A0A5E4NDF6"/>
<proteinExistence type="predicted"/>
<feature type="signal peptide" evidence="1">
    <location>
        <begin position="1"/>
        <end position="22"/>
    </location>
</feature>
<keyword evidence="3" id="KW-1185">Reference proteome</keyword>
<evidence type="ECO:0000313" key="2">
    <source>
        <dbReference type="EMBL" id="VVC40520.1"/>
    </source>
</evidence>
<keyword evidence="1" id="KW-0732">Signal</keyword>
<sequence>MKILKSFFFILVSIYVIVNVKGTVFDIDTVVGLMDSLNDSFGIGKALNENGSDEKGVTCEHLNIKNCYNKLLSFYENEYKNTILGVFDKKIMALLDEYNVLVIKLVSQYFKAENEIPIIDHIMFEDSMVFCVLGFFSGFNIDLNNKLTDYIFFTKLKMIVEVHKNNLKEIVEIHFKNRNYDESLTGKTIALNTSFENITTTLLPELKKKINAFSKPFCDISSLWINANSWIWTKLIDTPIILTKIGNFEGLLAWEDLMVADTENISDPDSGMKYIYNYNWISVINLLDEDFSERCRDLLQYILDHTKQDTRIDDSSTITHQPEPLKIHATTTGMAESSTVTHKTESPQDQLRPMPTDTVKSLTVTHETVFPVDQVMAHLRNNFNSDQLHSMKNKVNNQIMQFKIKMVNDENINNSKMRVPLIEIMHQKYNALEFSKIDEFYRTVSNSIDEYVTKVLFYRVLYILTDALESYHQSVVESYSFVIKKNIIGSIPFSLLSHVVDYFLYLRDLFTVFQTIWELYTSSEPLMLDQNTITDANKILNFARFEYFESIIRFNVSRETIDQIRKFLKDVRFHGVSTHSAQEKSEPVDLARIADEIIDINNYLMALVEIKRRN</sequence>
<dbReference type="EMBL" id="CABPRJ010001904">
    <property type="protein sequence ID" value="VVC40520.1"/>
    <property type="molecule type" value="Genomic_DNA"/>
</dbReference>
<reference evidence="2 3" key="1">
    <citation type="submission" date="2019-08" db="EMBL/GenBank/DDBJ databases">
        <authorList>
            <person name="Alioto T."/>
            <person name="Alioto T."/>
            <person name="Gomez Garrido J."/>
        </authorList>
    </citation>
    <scope>NUCLEOTIDE SEQUENCE [LARGE SCALE GENOMIC DNA]</scope>
</reference>